<dbReference type="HOGENOM" id="CLU_2742653_0_0_1"/>
<proteinExistence type="predicted"/>
<dbReference type="EMBL" id="KB740941">
    <property type="protein sequence ID" value="ENN77565.1"/>
    <property type="molecule type" value="Genomic_DNA"/>
</dbReference>
<feature type="non-terminal residue" evidence="1">
    <location>
        <position position="1"/>
    </location>
</feature>
<gene>
    <name evidence="1" type="ORF">YQE_05861</name>
</gene>
<organism evidence="1">
    <name type="scientific">Dendroctonus ponderosae</name>
    <name type="common">Mountain pine beetle</name>
    <dbReference type="NCBI Taxonomy" id="77166"/>
    <lineage>
        <taxon>Eukaryota</taxon>
        <taxon>Metazoa</taxon>
        <taxon>Ecdysozoa</taxon>
        <taxon>Arthropoda</taxon>
        <taxon>Hexapoda</taxon>
        <taxon>Insecta</taxon>
        <taxon>Pterygota</taxon>
        <taxon>Neoptera</taxon>
        <taxon>Endopterygota</taxon>
        <taxon>Coleoptera</taxon>
        <taxon>Polyphaga</taxon>
        <taxon>Cucujiformia</taxon>
        <taxon>Curculionidae</taxon>
        <taxon>Scolytinae</taxon>
        <taxon>Dendroctonus</taxon>
    </lineage>
</organism>
<name>N6U7E9_DENPD</name>
<sequence length="71" mass="7965">MLHSKTQADEKLTHISKAPPQMAGLQLKKPELLPAQFNGKISQFGKKAILVSRLKKTLMGICCRTCKRFIL</sequence>
<reference evidence="1" key="1">
    <citation type="journal article" date="2013" name="Genome Biol.">
        <title>Draft genome of the mountain pine beetle, Dendroctonus ponderosae Hopkins, a major forest pest.</title>
        <authorList>
            <person name="Keeling C.I."/>
            <person name="Yuen M.M."/>
            <person name="Liao N.Y."/>
            <person name="Docking T.R."/>
            <person name="Chan S.K."/>
            <person name="Taylor G.A."/>
            <person name="Palmquist D.L."/>
            <person name="Jackman S.D."/>
            <person name="Nguyen A."/>
            <person name="Li M."/>
            <person name="Henderson H."/>
            <person name="Janes J.K."/>
            <person name="Zhao Y."/>
            <person name="Pandoh P."/>
            <person name="Moore R."/>
            <person name="Sperling F.A."/>
            <person name="Huber D.P."/>
            <person name="Birol I."/>
            <person name="Jones S.J."/>
            <person name="Bohlmann J."/>
        </authorList>
    </citation>
    <scope>NUCLEOTIDE SEQUENCE</scope>
</reference>
<protein>
    <submittedName>
        <fullName evidence="1">Uncharacterized protein</fullName>
    </submittedName>
</protein>
<accession>N6U7E9</accession>
<evidence type="ECO:0000313" key="1">
    <source>
        <dbReference type="EMBL" id="ENN77565.1"/>
    </source>
</evidence>
<dbReference type="AlphaFoldDB" id="N6U7E9"/>